<dbReference type="InterPro" id="IPR011333">
    <property type="entry name" value="SKP1/BTB/POZ_sf"/>
</dbReference>
<comment type="pathway">
    <text evidence="3">Protein modification; protein ubiquitination.</text>
</comment>
<dbReference type="GO" id="GO:0006511">
    <property type="term" value="P:ubiquitin-dependent protein catabolic process"/>
    <property type="evidence" value="ECO:0007669"/>
    <property type="project" value="InterPro"/>
</dbReference>
<dbReference type="UniPathway" id="UPA00143"/>
<dbReference type="Proteomes" id="UP000193648">
    <property type="component" value="Unassembled WGS sequence"/>
</dbReference>
<protein>
    <recommendedName>
        <fullName evidence="3">E3 ubiquitin ligase complex SCF subunit</fullName>
    </recommendedName>
</protein>
<keyword evidence="2 3" id="KW-0833">Ubl conjugation pathway</keyword>
<evidence type="ECO:0000259" key="4">
    <source>
        <dbReference type="Pfam" id="PF01466"/>
    </source>
</evidence>
<dbReference type="SUPFAM" id="SSF81382">
    <property type="entry name" value="Skp1 dimerisation domain-like"/>
    <property type="match status" value="1"/>
</dbReference>
<dbReference type="RefSeq" id="XP_021879904.1">
    <property type="nucleotide sequence ID" value="XM_022024642.1"/>
</dbReference>
<dbReference type="Pfam" id="PF01466">
    <property type="entry name" value="Skp1"/>
    <property type="match status" value="1"/>
</dbReference>
<dbReference type="EMBL" id="MCFF01000026">
    <property type="protein sequence ID" value="ORZ12039.1"/>
    <property type="molecule type" value="Genomic_DNA"/>
</dbReference>
<keyword evidence="6" id="KW-0418">Kinase</keyword>
<evidence type="ECO:0000313" key="7">
    <source>
        <dbReference type="Proteomes" id="UP000193648"/>
    </source>
</evidence>
<dbReference type="Pfam" id="PF03931">
    <property type="entry name" value="Skp1_POZ"/>
    <property type="match status" value="1"/>
</dbReference>
<dbReference type="GO" id="GO:0016567">
    <property type="term" value="P:protein ubiquitination"/>
    <property type="evidence" value="ECO:0007669"/>
    <property type="project" value="UniProtKB-UniPathway"/>
</dbReference>
<dbReference type="InterPro" id="IPR016073">
    <property type="entry name" value="Skp1_comp_POZ"/>
</dbReference>
<gene>
    <name evidence="6" type="ORF">BCR41DRAFT_356390</name>
</gene>
<keyword evidence="7" id="KW-1185">Reference proteome</keyword>
<dbReference type="SUPFAM" id="SSF54695">
    <property type="entry name" value="POZ domain"/>
    <property type="match status" value="1"/>
</dbReference>
<sequence length="159" mass="18399">MPVVLTSLDNETFKVDKEVAERSILIKNMIEDLGESEAPIPLPNVSSAVLKKVIEYCEHHRNDPIQVQDESDDPRKRSNDIEEWDMKFMQVDQEMLFEIILAANYLDIKPLLDVGCKTVANLIKGKTPEEIRKLFNIVNDFTPEEEAQIKKENEWAEDR</sequence>
<name>A0A1Y2GKV0_9FUNG</name>
<dbReference type="GO" id="GO:0016301">
    <property type="term" value="F:kinase activity"/>
    <property type="evidence" value="ECO:0007669"/>
    <property type="project" value="UniProtKB-KW"/>
</dbReference>
<dbReference type="STRING" id="64571.A0A1Y2GKV0"/>
<dbReference type="InterPro" id="IPR016072">
    <property type="entry name" value="Skp1_comp_dimer"/>
</dbReference>
<dbReference type="SMART" id="SM00512">
    <property type="entry name" value="Skp1"/>
    <property type="match status" value="1"/>
</dbReference>
<comment type="subunit">
    <text evidence="3">Component of the SCF (SKP1-CUL1-F-box protein) E3 ubiquitin ligase complexes.</text>
</comment>
<accession>A0A1Y2GKV0</accession>
<comment type="function">
    <text evidence="3">Essential component of the SCF (SKP1-CUL1-F-box protein) E3 ubiquitin ligase complexes, which mediate the ubiquitination and subsequent proteasomal degradation of target proteins.</text>
</comment>
<dbReference type="InterPro" id="IPR016897">
    <property type="entry name" value="SKP1"/>
</dbReference>
<feature type="domain" description="SKP1 component dimerisation" evidence="4">
    <location>
        <begin position="109"/>
        <end position="156"/>
    </location>
</feature>
<comment type="similarity">
    <text evidence="1 3">Belongs to the SKP1 family.</text>
</comment>
<dbReference type="InterPro" id="IPR036296">
    <property type="entry name" value="SKP1-like_dim_sf"/>
</dbReference>
<feature type="domain" description="SKP1 component POZ" evidence="5">
    <location>
        <begin position="3"/>
        <end position="62"/>
    </location>
</feature>
<dbReference type="PANTHER" id="PTHR11165">
    <property type="entry name" value="SKP1"/>
    <property type="match status" value="1"/>
</dbReference>
<dbReference type="InParanoid" id="A0A1Y2GKV0"/>
<dbReference type="AlphaFoldDB" id="A0A1Y2GKV0"/>
<dbReference type="InterPro" id="IPR001232">
    <property type="entry name" value="SKP1-like"/>
</dbReference>
<evidence type="ECO:0000313" key="6">
    <source>
        <dbReference type="EMBL" id="ORZ12039.1"/>
    </source>
</evidence>
<dbReference type="CDD" id="cd18322">
    <property type="entry name" value="BTB_POZ_SKP1"/>
    <property type="match status" value="1"/>
</dbReference>
<keyword evidence="6" id="KW-0808">Transferase</keyword>
<evidence type="ECO:0000256" key="2">
    <source>
        <dbReference type="ARBA" id="ARBA00022786"/>
    </source>
</evidence>
<dbReference type="Gene3D" id="3.30.710.10">
    <property type="entry name" value="Potassium Channel Kv1.1, Chain A"/>
    <property type="match status" value="1"/>
</dbReference>
<proteinExistence type="inferred from homology"/>
<evidence type="ECO:0000259" key="5">
    <source>
        <dbReference type="Pfam" id="PF03931"/>
    </source>
</evidence>
<evidence type="ECO:0000256" key="1">
    <source>
        <dbReference type="ARBA" id="ARBA00009993"/>
    </source>
</evidence>
<reference evidence="6 7" key="1">
    <citation type="submission" date="2016-07" db="EMBL/GenBank/DDBJ databases">
        <title>Pervasive Adenine N6-methylation of Active Genes in Fungi.</title>
        <authorList>
            <consortium name="DOE Joint Genome Institute"/>
            <person name="Mondo S.J."/>
            <person name="Dannebaum R.O."/>
            <person name="Kuo R.C."/>
            <person name="Labutti K."/>
            <person name="Haridas S."/>
            <person name="Kuo A."/>
            <person name="Salamov A."/>
            <person name="Ahrendt S.R."/>
            <person name="Lipzen A."/>
            <person name="Sullivan W."/>
            <person name="Andreopoulos W.B."/>
            <person name="Clum A."/>
            <person name="Lindquist E."/>
            <person name="Daum C."/>
            <person name="Ramamoorthy G.K."/>
            <person name="Gryganskyi A."/>
            <person name="Culley D."/>
            <person name="Magnuson J.K."/>
            <person name="James T.Y."/>
            <person name="O'Malley M.A."/>
            <person name="Stajich J.E."/>
            <person name="Spatafora J.W."/>
            <person name="Visel A."/>
            <person name="Grigoriev I.V."/>
        </authorList>
    </citation>
    <scope>NUCLEOTIDE SEQUENCE [LARGE SCALE GENOMIC DNA]</scope>
    <source>
        <strain evidence="6 7">NRRL 3116</strain>
    </source>
</reference>
<comment type="caution">
    <text evidence="6">The sequence shown here is derived from an EMBL/GenBank/DDBJ whole genome shotgun (WGS) entry which is preliminary data.</text>
</comment>
<organism evidence="6 7">
    <name type="scientific">Lobosporangium transversale</name>
    <dbReference type="NCBI Taxonomy" id="64571"/>
    <lineage>
        <taxon>Eukaryota</taxon>
        <taxon>Fungi</taxon>
        <taxon>Fungi incertae sedis</taxon>
        <taxon>Mucoromycota</taxon>
        <taxon>Mortierellomycotina</taxon>
        <taxon>Mortierellomycetes</taxon>
        <taxon>Mortierellales</taxon>
        <taxon>Mortierellaceae</taxon>
        <taxon>Lobosporangium</taxon>
    </lineage>
</organism>
<dbReference type="OrthoDB" id="2342932at2759"/>
<evidence type="ECO:0000256" key="3">
    <source>
        <dbReference type="PIRNR" id="PIRNR028729"/>
    </source>
</evidence>
<dbReference type="PIRSF" id="PIRSF028729">
    <property type="entry name" value="E3_ubiquit_lig_SCF_Skp"/>
    <property type="match status" value="1"/>
</dbReference>
<dbReference type="GeneID" id="33566486"/>
<dbReference type="FunFam" id="3.30.710.10:FF:000026">
    <property type="entry name" value="E3 ubiquitin ligase complex SCF subunit"/>
    <property type="match status" value="1"/>
</dbReference>
<dbReference type="FunCoup" id="A0A1Y2GKV0">
    <property type="interactions" value="526"/>
</dbReference>